<evidence type="ECO:0000313" key="6">
    <source>
        <dbReference type="EMBL" id="HHJ52321.1"/>
    </source>
</evidence>
<dbReference type="CDD" id="cd07205">
    <property type="entry name" value="Pat_PNPLA6_PNPLA7_NTE1_like"/>
    <property type="match status" value="1"/>
</dbReference>
<dbReference type="GO" id="GO:0016787">
    <property type="term" value="F:hydrolase activity"/>
    <property type="evidence" value="ECO:0007669"/>
    <property type="project" value="UniProtKB-UniRule"/>
</dbReference>
<evidence type="ECO:0000256" key="4">
    <source>
        <dbReference type="PROSITE-ProRule" id="PRU01161"/>
    </source>
</evidence>
<dbReference type="PROSITE" id="PS51635">
    <property type="entry name" value="PNPLA"/>
    <property type="match status" value="1"/>
</dbReference>
<evidence type="ECO:0000259" key="5">
    <source>
        <dbReference type="PROSITE" id="PS51635"/>
    </source>
</evidence>
<organism evidence="6">
    <name type="scientific">Caldithrix abyssi</name>
    <dbReference type="NCBI Taxonomy" id="187145"/>
    <lineage>
        <taxon>Bacteria</taxon>
        <taxon>Pseudomonadati</taxon>
        <taxon>Calditrichota</taxon>
        <taxon>Calditrichia</taxon>
        <taxon>Calditrichales</taxon>
        <taxon>Calditrichaceae</taxon>
        <taxon>Caldithrix</taxon>
    </lineage>
</organism>
<dbReference type="AlphaFoldDB" id="A0A7V5PNG0"/>
<feature type="active site" description="Proton acceptor" evidence="4">
    <location>
        <position position="162"/>
    </location>
</feature>
<dbReference type="PANTHER" id="PTHR14226:SF76">
    <property type="entry name" value="NTE FAMILY PROTEIN RSSA"/>
    <property type="match status" value="1"/>
</dbReference>
<keyword evidence="3 4" id="KW-0443">Lipid metabolism</keyword>
<dbReference type="PANTHER" id="PTHR14226">
    <property type="entry name" value="NEUROPATHY TARGET ESTERASE/SWISS CHEESE D.MELANOGASTER"/>
    <property type="match status" value="1"/>
</dbReference>
<comment type="caution">
    <text evidence="6">The sequence shown here is derived from an EMBL/GenBank/DDBJ whole genome shotgun (WGS) entry which is preliminary data.</text>
</comment>
<keyword evidence="2 4" id="KW-0442">Lipid degradation</keyword>
<dbReference type="InterPro" id="IPR050301">
    <property type="entry name" value="NTE"/>
</dbReference>
<dbReference type="GO" id="GO:0016042">
    <property type="term" value="P:lipid catabolic process"/>
    <property type="evidence" value="ECO:0007669"/>
    <property type="project" value="UniProtKB-UniRule"/>
</dbReference>
<sequence length="309" mass="34050">MNGREQKDRKTALVLGSGAARGLAHIGVLKVLEKAGIKIDLIVGTSMGAMIGGAYAAGLSAQKIEQVACETNWLKVAQVLFPKRLQINGLLDGHRMQDFMAALFGDRQIEELNIPFACVATDIWTGEEIVLNTGSLVRAIRASLSFPFLFTPVEINGRYLVDGGVVNPLPVSVAREMGAEFVIAVNVTPPIHRETVKLNSGKLKKLKEKYKWGGSDPNKLVAKLKKLFTEHEPKPEMQQLKQGGKPGIRQQMVQIATTMENMILALRLKENPADILIRPAVEQIQFFDFIEPRPIIDAGSEAARRIWHV</sequence>
<evidence type="ECO:0000256" key="2">
    <source>
        <dbReference type="ARBA" id="ARBA00022963"/>
    </source>
</evidence>
<reference evidence="6" key="1">
    <citation type="journal article" date="2020" name="mSystems">
        <title>Genome- and Community-Level Interaction Insights into Carbon Utilization and Element Cycling Functions of Hydrothermarchaeota in Hydrothermal Sediment.</title>
        <authorList>
            <person name="Zhou Z."/>
            <person name="Liu Y."/>
            <person name="Xu W."/>
            <person name="Pan J."/>
            <person name="Luo Z.H."/>
            <person name="Li M."/>
        </authorList>
    </citation>
    <scope>NUCLEOTIDE SEQUENCE [LARGE SCALE GENOMIC DNA]</scope>
    <source>
        <strain evidence="6">HyVt-527</strain>
    </source>
</reference>
<dbReference type="SUPFAM" id="SSF52151">
    <property type="entry name" value="FabD/lysophospholipase-like"/>
    <property type="match status" value="1"/>
</dbReference>
<comment type="caution">
    <text evidence="4">Lacks conserved residue(s) required for the propagation of feature annotation.</text>
</comment>
<gene>
    <name evidence="6" type="ORF">ENJ89_03930</name>
</gene>
<feature type="active site" description="Nucleophile" evidence="4">
    <location>
        <position position="46"/>
    </location>
</feature>
<evidence type="ECO:0000256" key="1">
    <source>
        <dbReference type="ARBA" id="ARBA00022801"/>
    </source>
</evidence>
<name>A0A7V5PNG0_CALAY</name>
<proteinExistence type="predicted"/>
<dbReference type="Pfam" id="PF01734">
    <property type="entry name" value="Patatin"/>
    <property type="match status" value="1"/>
</dbReference>
<protein>
    <submittedName>
        <fullName evidence="6">Patatin-like phospholipase family protein</fullName>
    </submittedName>
</protein>
<evidence type="ECO:0000256" key="3">
    <source>
        <dbReference type="ARBA" id="ARBA00023098"/>
    </source>
</evidence>
<accession>A0A7V5PNG0</accession>
<dbReference type="Gene3D" id="3.40.1090.10">
    <property type="entry name" value="Cytosolic phospholipase A2 catalytic domain"/>
    <property type="match status" value="2"/>
</dbReference>
<feature type="short sequence motif" description="GXSXG" evidence="4">
    <location>
        <begin position="44"/>
        <end position="48"/>
    </location>
</feature>
<keyword evidence="1 4" id="KW-0378">Hydrolase</keyword>
<dbReference type="InterPro" id="IPR016035">
    <property type="entry name" value="Acyl_Trfase/lysoPLipase"/>
</dbReference>
<feature type="short sequence motif" description="DGA/G" evidence="4">
    <location>
        <begin position="162"/>
        <end position="164"/>
    </location>
</feature>
<dbReference type="InterPro" id="IPR002641">
    <property type="entry name" value="PNPLA_dom"/>
</dbReference>
<feature type="domain" description="PNPLA" evidence="5">
    <location>
        <begin position="13"/>
        <end position="175"/>
    </location>
</feature>
<dbReference type="EMBL" id="DROD01000261">
    <property type="protein sequence ID" value="HHJ52321.1"/>
    <property type="molecule type" value="Genomic_DNA"/>
</dbReference>
<dbReference type="Proteomes" id="UP000886124">
    <property type="component" value="Unassembled WGS sequence"/>
</dbReference>